<evidence type="ECO:0000313" key="4">
    <source>
        <dbReference type="Proteomes" id="UP000031408"/>
    </source>
</evidence>
<accession>A0A0C1INH4</accession>
<evidence type="ECO:0000256" key="2">
    <source>
        <dbReference type="SAM" id="SignalP"/>
    </source>
</evidence>
<sequence>MKTKLHIYLAALLLLTGFIACHKSLDPRDPESPTGPVGPGAPGPGTEEQLDTIPYPQHISQRCSGAPDYGDSILYMHPGSTDIIAMPLNQPDSGEYFSWPTGMVLDRISGAINISRSEGGVRYHLGYVKKGTTDTCIQTIILGGASYADSIYVLEDDHRYAKPFFNANTNLVNVCSGSGVPGGGICEWDVDGTAERNRIKIDNNTGVIDLENTLKDNAFGLLALDGSTVKVTLAYRLNDNSSMATQYLPVTLMYYRNKSSVPSDLKLQINLKLSQILTNDLLLFSVAKPRPPIIVVTRYK</sequence>
<dbReference type="EMBL" id="JSVC01000004">
    <property type="protein sequence ID" value="KIC95795.1"/>
    <property type="molecule type" value="Genomic_DNA"/>
</dbReference>
<protein>
    <submittedName>
        <fullName evidence="3">Uncharacterized protein</fullName>
    </submittedName>
</protein>
<name>A0A0C1INH4_9BACT</name>
<gene>
    <name evidence="3" type="ORF">OI18_03930</name>
</gene>
<feature type="chain" id="PRO_5002133639" evidence="2">
    <location>
        <begin position="23"/>
        <end position="300"/>
    </location>
</feature>
<dbReference type="STRING" id="1349421.OI18_03930"/>
<comment type="caution">
    <text evidence="3">The sequence shown here is derived from an EMBL/GenBank/DDBJ whole genome shotgun (WGS) entry which is preliminary data.</text>
</comment>
<dbReference type="PROSITE" id="PS51257">
    <property type="entry name" value="PROKAR_LIPOPROTEIN"/>
    <property type="match status" value="1"/>
</dbReference>
<organism evidence="3 4">
    <name type="scientific">Flavihumibacter solisilvae</name>
    <dbReference type="NCBI Taxonomy" id="1349421"/>
    <lineage>
        <taxon>Bacteria</taxon>
        <taxon>Pseudomonadati</taxon>
        <taxon>Bacteroidota</taxon>
        <taxon>Chitinophagia</taxon>
        <taxon>Chitinophagales</taxon>
        <taxon>Chitinophagaceae</taxon>
        <taxon>Flavihumibacter</taxon>
    </lineage>
</organism>
<keyword evidence="2" id="KW-0732">Signal</keyword>
<dbReference type="AlphaFoldDB" id="A0A0C1INH4"/>
<proteinExistence type="predicted"/>
<evidence type="ECO:0000313" key="3">
    <source>
        <dbReference type="EMBL" id="KIC95795.1"/>
    </source>
</evidence>
<evidence type="ECO:0000256" key="1">
    <source>
        <dbReference type="SAM" id="MobiDB-lite"/>
    </source>
</evidence>
<dbReference type="OrthoDB" id="789752at2"/>
<keyword evidence="4" id="KW-1185">Reference proteome</keyword>
<feature type="region of interest" description="Disordered" evidence="1">
    <location>
        <begin position="26"/>
        <end position="51"/>
    </location>
</feature>
<reference evidence="3 4" key="1">
    <citation type="submission" date="2014-11" db="EMBL/GenBank/DDBJ databases">
        <title>Genome sequence of Flavihumibacter solisilvae 3-3.</title>
        <authorList>
            <person name="Zhou G."/>
            <person name="Li M."/>
            <person name="Wang G."/>
        </authorList>
    </citation>
    <scope>NUCLEOTIDE SEQUENCE [LARGE SCALE GENOMIC DNA]</scope>
    <source>
        <strain evidence="3 4">3-3</strain>
    </source>
</reference>
<dbReference type="RefSeq" id="WP_039137424.1">
    <property type="nucleotide sequence ID" value="NZ_JSVC01000004.1"/>
</dbReference>
<dbReference type="Proteomes" id="UP000031408">
    <property type="component" value="Unassembled WGS sequence"/>
</dbReference>
<feature type="signal peptide" evidence="2">
    <location>
        <begin position="1"/>
        <end position="22"/>
    </location>
</feature>